<reference evidence="1" key="1">
    <citation type="submission" date="2016-01" db="EMBL/GenBank/DDBJ databases">
        <authorList>
            <person name="Mcilroy J.S."/>
            <person name="Karst M S."/>
            <person name="Albertsen M."/>
        </authorList>
    </citation>
    <scope>NUCLEOTIDE SEQUENCE</scope>
    <source>
        <strain evidence="1">Cfx-K</strain>
    </source>
</reference>
<dbReference type="AlphaFoldDB" id="A0A160T319"/>
<dbReference type="RefSeq" id="WP_157913014.1">
    <property type="nucleotide sequence ID" value="NZ_LN890655.1"/>
</dbReference>
<evidence type="ECO:0000313" key="2">
    <source>
        <dbReference type="Proteomes" id="UP000215027"/>
    </source>
</evidence>
<dbReference type="InterPro" id="IPR011042">
    <property type="entry name" value="6-blade_b-propeller_TolB-like"/>
</dbReference>
<gene>
    <name evidence="1" type="ORF">CFX0092_A1801</name>
</gene>
<dbReference type="Gene3D" id="2.120.10.30">
    <property type="entry name" value="TolB, C-terminal domain"/>
    <property type="match status" value="2"/>
</dbReference>
<proteinExistence type="predicted"/>
<name>A0A160T319_9CHLR</name>
<dbReference type="InterPro" id="IPR011659">
    <property type="entry name" value="WD40"/>
</dbReference>
<dbReference type="KEGG" id="pbf:CFX0092_A1801"/>
<sequence>MSNLKRWLLLMAAVFGGLLFGCTAGRSQELGVPPASTIALTPVPIPTITPAPDSIPATPVTCPPTPTIYRNDVLGVELAHSVELSVVEPQYLGDDYTISLVNQDRSSLLQVGWLYQETRPLETVIEEYLSQLADLPVERAPVTVAGIEGVMLWPVPGEVTNTAIYLTVDGRLFRLLYAREALDDAGRCLLAGLSFYPPTRTLEDLALTPAADALYAPTPLTPPTDWATYHDPTYGYSFRYPAERWTPVFPARDEHLLSLTYEKDSIALRVKVARLGEGADLQLYGGAAGDFVPQGSVPFLGAEVERTARIYQDVVQAVHYNKTAAIQRGDLLFSLALVSNLDPDQGAMISANVQAEADAILSTFVRDIGAAPSTPAPESPSLASADVLIYRNGSLERVDVQGSNPLSLLSVSGIGDDPGAYFQANPPQVSPDGRWLIEHAAADETTGNWRLFDATTGELVATGSGQARLSPTWSPDSVAFAFLDQSGICVFTLESASEACAPVVDFDGTVVENLIGAAYSPDGSHIALAQADPSAPCCRVTVWLFALDGSETFAIGAYEMPPQATSAEMLAWTADGRLLIKTVEPDMNSILYSLTDLPTITYSRPVHDISPDGRWVLYRSGEVGDVNGAVIDALPTNEACPRAILGSNNWAWSPDGTQLAFLLNCAAATESSWVYVLDAATGDVQWAQALPRPAEALYPLDRLFWSADGAYLLLDGPDTTVEFTRPLSPIWRLAADGMGELQVLVESGYLVGVFQ</sequence>
<evidence type="ECO:0000313" key="1">
    <source>
        <dbReference type="EMBL" id="CUS03679.2"/>
    </source>
</evidence>
<dbReference type="PROSITE" id="PS51257">
    <property type="entry name" value="PROKAR_LIPOPROTEIN"/>
    <property type="match status" value="1"/>
</dbReference>
<dbReference type="EMBL" id="LN890655">
    <property type="protein sequence ID" value="CUS03679.2"/>
    <property type="molecule type" value="Genomic_DNA"/>
</dbReference>
<dbReference type="Proteomes" id="UP000215027">
    <property type="component" value="Chromosome I"/>
</dbReference>
<dbReference type="OrthoDB" id="148437at2"/>
<dbReference type="Pfam" id="PF07676">
    <property type="entry name" value="PD40"/>
    <property type="match status" value="1"/>
</dbReference>
<protein>
    <submittedName>
        <fullName evidence="1">Uncharacterized protein</fullName>
    </submittedName>
</protein>
<accession>A0A160T319</accession>
<organism evidence="1 2">
    <name type="scientific">Candidatus Promineifilum breve</name>
    <dbReference type="NCBI Taxonomy" id="1806508"/>
    <lineage>
        <taxon>Bacteria</taxon>
        <taxon>Bacillati</taxon>
        <taxon>Chloroflexota</taxon>
        <taxon>Ardenticatenia</taxon>
        <taxon>Candidatus Promineifilales</taxon>
        <taxon>Candidatus Promineifilaceae</taxon>
        <taxon>Candidatus Promineifilum</taxon>
    </lineage>
</organism>
<keyword evidence="2" id="KW-1185">Reference proteome</keyword>
<dbReference type="SUPFAM" id="SSF82171">
    <property type="entry name" value="DPP6 N-terminal domain-like"/>
    <property type="match status" value="1"/>
</dbReference>